<dbReference type="PROSITE" id="PS50043">
    <property type="entry name" value="HTH_LUXR_2"/>
    <property type="match status" value="1"/>
</dbReference>
<keyword evidence="2" id="KW-0805">Transcription regulation</keyword>
<dbReference type="PROSITE" id="PS50110">
    <property type="entry name" value="RESPONSE_REGULATORY"/>
    <property type="match status" value="1"/>
</dbReference>
<evidence type="ECO:0000313" key="10">
    <source>
        <dbReference type="Proteomes" id="UP000278398"/>
    </source>
</evidence>
<evidence type="ECO:0000256" key="3">
    <source>
        <dbReference type="ARBA" id="ARBA00023125"/>
    </source>
</evidence>
<feature type="domain" description="HTH luxR-type" evidence="7">
    <location>
        <begin position="148"/>
        <end position="213"/>
    </location>
</feature>
<dbReference type="PROSITE" id="PS00622">
    <property type="entry name" value="HTH_LUXR_1"/>
    <property type="match status" value="1"/>
</dbReference>
<comment type="caution">
    <text evidence="9">The sequence shown here is derived from an EMBL/GenBank/DDBJ whole genome shotgun (WGS) entry which is preliminary data.</text>
</comment>
<dbReference type="GO" id="GO:0003677">
    <property type="term" value="F:DNA binding"/>
    <property type="evidence" value="ECO:0007669"/>
    <property type="project" value="UniProtKB-KW"/>
</dbReference>
<dbReference type="EMBL" id="RWKW01000097">
    <property type="protein sequence ID" value="RST84323.1"/>
    <property type="molecule type" value="Genomic_DNA"/>
</dbReference>
<dbReference type="PRINTS" id="PR00038">
    <property type="entry name" value="HTHLUXR"/>
</dbReference>
<dbReference type="Gene3D" id="3.40.50.2300">
    <property type="match status" value="1"/>
</dbReference>
<sequence>MTGTIRIAVVDDHPLFREGVMRILREVDGLDVVGEGGSGADAVRLVADVGPDILLMDISMPDGGLETIPAVLAARPGQKIVMLTVSESGDDVTRAMRSGAMGYVLKGIGAKALAEVLVAVAAGERYVSPTLSARLLTAAEGGHDRPDAVDPLAQLTPRERDVACLVASGLSNKRVALRLDLHEKTVKHHMTRVLAKLNVSNRTEAALLLHRAGCLASTDEASERPWSEGAASPVGSLSCR</sequence>
<evidence type="ECO:0000259" key="7">
    <source>
        <dbReference type="PROSITE" id="PS50043"/>
    </source>
</evidence>
<evidence type="ECO:0000259" key="8">
    <source>
        <dbReference type="PROSITE" id="PS50110"/>
    </source>
</evidence>
<feature type="region of interest" description="Disordered" evidence="6">
    <location>
        <begin position="220"/>
        <end position="240"/>
    </location>
</feature>
<dbReference type="InterPro" id="IPR058245">
    <property type="entry name" value="NreC/VraR/RcsB-like_REC"/>
</dbReference>
<dbReference type="InterPro" id="IPR039420">
    <property type="entry name" value="WalR-like"/>
</dbReference>
<evidence type="ECO:0000256" key="2">
    <source>
        <dbReference type="ARBA" id="ARBA00023015"/>
    </source>
</evidence>
<keyword evidence="3" id="KW-0238">DNA-binding</keyword>
<feature type="domain" description="Response regulatory" evidence="8">
    <location>
        <begin position="6"/>
        <end position="121"/>
    </location>
</feature>
<dbReference type="Pfam" id="PF00196">
    <property type="entry name" value="GerE"/>
    <property type="match status" value="1"/>
</dbReference>
<evidence type="ECO:0000256" key="5">
    <source>
        <dbReference type="PROSITE-ProRule" id="PRU00169"/>
    </source>
</evidence>
<dbReference type="CDD" id="cd06170">
    <property type="entry name" value="LuxR_C_like"/>
    <property type="match status" value="1"/>
</dbReference>
<gene>
    <name evidence="9" type="ORF">EJC49_21485</name>
</gene>
<dbReference type="OrthoDB" id="9814495at2"/>
<dbReference type="AlphaFoldDB" id="A0A429YS99"/>
<keyword evidence="1 5" id="KW-0597">Phosphoprotein</keyword>
<dbReference type="RefSeq" id="WP_126701978.1">
    <property type="nucleotide sequence ID" value="NZ_RWKW01000097.1"/>
</dbReference>
<feature type="modified residue" description="4-aspartylphosphate" evidence="5">
    <location>
        <position position="57"/>
    </location>
</feature>
<dbReference type="PANTHER" id="PTHR43214:SF41">
    <property type="entry name" value="NITRATE_NITRITE RESPONSE REGULATOR PROTEIN NARP"/>
    <property type="match status" value="1"/>
</dbReference>
<accession>A0A429YS99</accession>
<reference evidence="9 10" key="1">
    <citation type="submission" date="2018-12" db="EMBL/GenBank/DDBJ databases">
        <title>Mesorhizobium carbonis sp. nov., isolated from coal mine water.</title>
        <authorList>
            <person name="Xin W."/>
            <person name="Xu Z."/>
            <person name="Xiang F."/>
            <person name="Zhang J."/>
            <person name="Xi L."/>
            <person name="Liu J."/>
        </authorList>
    </citation>
    <scope>NUCLEOTIDE SEQUENCE [LARGE SCALE GENOMIC DNA]</scope>
    <source>
        <strain evidence="9 10">B2.3</strain>
    </source>
</reference>
<dbReference type="Proteomes" id="UP000278398">
    <property type="component" value="Unassembled WGS sequence"/>
</dbReference>
<evidence type="ECO:0000256" key="4">
    <source>
        <dbReference type="ARBA" id="ARBA00023163"/>
    </source>
</evidence>
<dbReference type="InterPro" id="IPR011006">
    <property type="entry name" value="CheY-like_superfamily"/>
</dbReference>
<dbReference type="SUPFAM" id="SSF52172">
    <property type="entry name" value="CheY-like"/>
    <property type="match status" value="1"/>
</dbReference>
<name>A0A429YS99_9HYPH</name>
<protein>
    <submittedName>
        <fullName evidence="9">Response regulator transcription factor</fullName>
    </submittedName>
</protein>
<dbReference type="SUPFAM" id="SSF46894">
    <property type="entry name" value="C-terminal effector domain of the bipartite response regulators"/>
    <property type="match status" value="1"/>
</dbReference>
<keyword evidence="4" id="KW-0804">Transcription</keyword>
<dbReference type="SMART" id="SM00448">
    <property type="entry name" value="REC"/>
    <property type="match status" value="1"/>
</dbReference>
<proteinExistence type="predicted"/>
<evidence type="ECO:0000313" key="9">
    <source>
        <dbReference type="EMBL" id="RST84323.1"/>
    </source>
</evidence>
<keyword evidence="10" id="KW-1185">Reference proteome</keyword>
<dbReference type="GO" id="GO:0000160">
    <property type="term" value="P:phosphorelay signal transduction system"/>
    <property type="evidence" value="ECO:0007669"/>
    <property type="project" value="InterPro"/>
</dbReference>
<dbReference type="InterPro" id="IPR000792">
    <property type="entry name" value="Tscrpt_reg_LuxR_C"/>
</dbReference>
<dbReference type="GO" id="GO:0006355">
    <property type="term" value="P:regulation of DNA-templated transcription"/>
    <property type="evidence" value="ECO:0007669"/>
    <property type="project" value="InterPro"/>
</dbReference>
<dbReference type="Pfam" id="PF00072">
    <property type="entry name" value="Response_reg"/>
    <property type="match status" value="1"/>
</dbReference>
<dbReference type="InterPro" id="IPR001789">
    <property type="entry name" value="Sig_transdc_resp-reg_receiver"/>
</dbReference>
<organism evidence="9 10">
    <name type="scientific">Aquibium carbonis</name>
    <dbReference type="NCBI Taxonomy" id="2495581"/>
    <lineage>
        <taxon>Bacteria</taxon>
        <taxon>Pseudomonadati</taxon>
        <taxon>Pseudomonadota</taxon>
        <taxon>Alphaproteobacteria</taxon>
        <taxon>Hyphomicrobiales</taxon>
        <taxon>Phyllobacteriaceae</taxon>
        <taxon>Aquibium</taxon>
    </lineage>
</organism>
<dbReference type="CDD" id="cd17535">
    <property type="entry name" value="REC_NarL-like"/>
    <property type="match status" value="1"/>
</dbReference>
<dbReference type="PANTHER" id="PTHR43214">
    <property type="entry name" value="TWO-COMPONENT RESPONSE REGULATOR"/>
    <property type="match status" value="1"/>
</dbReference>
<dbReference type="InterPro" id="IPR016032">
    <property type="entry name" value="Sig_transdc_resp-reg_C-effctor"/>
</dbReference>
<dbReference type="SMART" id="SM00421">
    <property type="entry name" value="HTH_LUXR"/>
    <property type="match status" value="1"/>
</dbReference>
<evidence type="ECO:0000256" key="6">
    <source>
        <dbReference type="SAM" id="MobiDB-lite"/>
    </source>
</evidence>
<evidence type="ECO:0000256" key="1">
    <source>
        <dbReference type="ARBA" id="ARBA00022553"/>
    </source>
</evidence>